<evidence type="ECO:0000256" key="1">
    <source>
        <dbReference type="ARBA" id="ARBA00006336"/>
    </source>
</evidence>
<feature type="domain" description="Isochorismatase-like" evidence="8">
    <location>
        <begin position="131"/>
        <end position="203"/>
    </location>
</feature>
<proteinExistence type="inferred from homology"/>
<dbReference type="AlphaFoldDB" id="A0AAD0PWI8"/>
<comment type="similarity">
    <text evidence="1">Belongs to the isochorismatase family.</text>
</comment>
<dbReference type="PANTHER" id="PTHR11080">
    <property type="entry name" value="PYRAZINAMIDASE/NICOTINAMIDASE"/>
    <property type="match status" value="1"/>
</dbReference>
<name>A0AAD0PWI8_PSEAV</name>
<dbReference type="GO" id="GO:0046872">
    <property type="term" value="F:metal ion binding"/>
    <property type="evidence" value="ECO:0007669"/>
    <property type="project" value="UniProtKB-KW"/>
</dbReference>
<dbReference type="GO" id="GO:0008936">
    <property type="term" value="F:nicotinamidase activity"/>
    <property type="evidence" value="ECO:0007669"/>
    <property type="project" value="UniProtKB-EC"/>
</dbReference>
<keyword evidence="3" id="KW-0479">Metal-binding</keyword>
<gene>
    <name evidence="9" type="ORF">PLA107_033135</name>
</gene>
<organism evidence="9 10">
    <name type="scientific">Pseudomonas amygdali pv. lachrymans str. M301315</name>
    <dbReference type="NCBI Taxonomy" id="629260"/>
    <lineage>
        <taxon>Bacteria</taxon>
        <taxon>Pseudomonadati</taxon>
        <taxon>Pseudomonadota</taxon>
        <taxon>Gammaproteobacteria</taxon>
        <taxon>Pseudomonadales</taxon>
        <taxon>Pseudomonadaceae</taxon>
        <taxon>Pseudomonas</taxon>
        <taxon>Pseudomonas amygdali</taxon>
    </lineage>
</organism>
<dbReference type="GO" id="GO:0019363">
    <property type="term" value="P:pyridine nucleotide biosynthetic process"/>
    <property type="evidence" value="ECO:0007669"/>
    <property type="project" value="UniProtKB-KW"/>
</dbReference>
<dbReference type="InterPro" id="IPR036380">
    <property type="entry name" value="Isochorismatase-like_sf"/>
</dbReference>
<evidence type="ECO:0000313" key="9">
    <source>
        <dbReference type="EMBL" id="AXH60071.1"/>
    </source>
</evidence>
<evidence type="ECO:0000256" key="4">
    <source>
        <dbReference type="ARBA" id="ARBA00022801"/>
    </source>
</evidence>
<accession>A0AAD0PWI8</accession>
<dbReference type="Gene3D" id="3.40.50.850">
    <property type="entry name" value="Isochorismatase-like"/>
    <property type="match status" value="1"/>
</dbReference>
<dbReference type="SUPFAM" id="SSF52499">
    <property type="entry name" value="Isochorismatase-like hydrolases"/>
    <property type="match status" value="1"/>
</dbReference>
<dbReference type="Proteomes" id="UP000006426">
    <property type="component" value="Plasmid pmppla107"/>
</dbReference>
<comment type="pathway">
    <text evidence="5">Cofactor biosynthesis; nicotinate biosynthesis; nicotinate from nicotinamide: step 1/1.</text>
</comment>
<sequence>MNNKQVITATFDVDAQKGFAVCPDELPVPGGAEIVGALNAMALLGSVRVCSRDAHAPDAPWVTTDRSKIGTPTGIPGAPEFWPAHCVVGTKGFELLDGLPSPMDYSLQIFKGLDPLCHPYGAAHADVQNKQSTGVIEFLRAKGIARVIVGGLAYDYCVKTTALQLASAGFEVIIPLEAVRAISQETADQATQELKAAGVIIVNTVADI</sequence>
<dbReference type="PANTHER" id="PTHR11080:SF2">
    <property type="entry name" value="LD05707P"/>
    <property type="match status" value="1"/>
</dbReference>
<geneLocation type="plasmid" evidence="10">
    <name>pmppla107</name>
</geneLocation>
<dbReference type="Pfam" id="PF00857">
    <property type="entry name" value="Isochorismatase"/>
    <property type="match status" value="1"/>
</dbReference>
<keyword evidence="4" id="KW-0378">Hydrolase</keyword>
<dbReference type="InterPro" id="IPR052347">
    <property type="entry name" value="Isochorismatase_Nicotinamidase"/>
</dbReference>
<evidence type="ECO:0000259" key="8">
    <source>
        <dbReference type="Pfam" id="PF00857"/>
    </source>
</evidence>
<keyword evidence="2" id="KW-0662">Pyridine nucleotide biosynthesis</keyword>
<dbReference type="EC" id="3.5.1.19" evidence="6"/>
<reference evidence="9 10" key="1">
    <citation type="journal article" date="2011" name="PLoS Pathog.">
        <title>Dynamic evolution of pathogenicity revealed by sequencing and comparative genomics of 19 Pseudomonas syringae isolates.</title>
        <authorList>
            <person name="Baltrus D.A."/>
            <person name="Nishimura M.T."/>
            <person name="Romanchuk A."/>
            <person name="Chang J.H."/>
            <person name="Mukhtar M.S."/>
            <person name="Cherkis K."/>
            <person name="Roach J."/>
            <person name="Grant S.R."/>
            <person name="Jones C.D."/>
            <person name="Dangl J.L."/>
        </authorList>
    </citation>
    <scope>NUCLEOTIDE SEQUENCE [LARGE SCALE GENOMIC DNA]</scope>
    <source>
        <strain evidence="9 10">M301315</strain>
    </source>
</reference>
<protein>
    <recommendedName>
        <fullName evidence="6">nicotinamidase</fullName>
        <ecNumber evidence="6">3.5.1.19</ecNumber>
    </recommendedName>
    <alternativeName>
        <fullName evidence="7">Nicotinamide deamidase</fullName>
    </alternativeName>
</protein>
<dbReference type="GeneID" id="39474319"/>
<keyword evidence="9" id="KW-0614">Plasmid</keyword>
<dbReference type="EMBL" id="CP031226">
    <property type="protein sequence ID" value="AXH60071.1"/>
    <property type="molecule type" value="Genomic_DNA"/>
</dbReference>
<evidence type="ECO:0000256" key="3">
    <source>
        <dbReference type="ARBA" id="ARBA00022723"/>
    </source>
</evidence>
<evidence type="ECO:0000256" key="7">
    <source>
        <dbReference type="ARBA" id="ARBA00043224"/>
    </source>
</evidence>
<evidence type="ECO:0000313" key="10">
    <source>
        <dbReference type="Proteomes" id="UP000006426"/>
    </source>
</evidence>
<evidence type="ECO:0000256" key="2">
    <source>
        <dbReference type="ARBA" id="ARBA00022642"/>
    </source>
</evidence>
<evidence type="ECO:0000256" key="5">
    <source>
        <dbReference type="ARBA" id="ARBA00037900"/>
    </source>
</evidence>
<dbReference type="RefSeq" id="WP_044298984.1">
    <property type="nucleotide sequence ID" value="NZ_CP031226.1"/>
</dbReference>
<evidence type="ECO:0000256" key="6">
    <source>
        <dbReference type="ARBA" id="ARBA00039017"/>
    </source>
</evidence>
<dbReference type="InterPro" id="IPR000868">
    <property type="entry name" value="Isochorismatase-like_dom"/>
</dbReference>